<evidence type="ECO:0000313" key="2">
    <source>
        <dbReference type="Proteomes" id="UP001175271"/>
    </source>
</evidence>
<dbReference type="AlphaFoldDB" id="A0AA39H5F3"/>
<dbReference type="Proteomes" id="UP001175271">
    <property type="component" value="Unassembled WGS sequence"/>
</dbReference>
<gene>
    <name evidence="1" type="ORF">QR680_003117</name>
</gene>
<proteinExistence type="predicted"/>
<accession>A0AA39H5F3</accession>
<organism evidence="1 2">
    <name type="scientific">Steinernema hermaphroditum</name>
    <dbReference type="NCBI Taxonomy" id="289476"/>
    <lineage>
        <taxon>Eukaryota</taxon>
        <taxon>Metazoa</taxon>
        <taxon>Ecdysozoa</taxon>
        <taxon>Nematoda</taxon>
        <taxon>Chromadorea</taxon>
        <taxon>Rhabditida</taxon>
        <taxon>Tylenchina</taxon>
        <taxon>Panagrolaimomorpha</taxon>
        <taxon>Strongyloidoidea</taxon>
        <taxon>Steinernematidae</taxon>
        <taxon>Steinernema</taxon>
    </lineage>
</organism>
<reference evidence="1" key="1">
    <citation type="submission" date="2023-06" db="EMBL/GenBank/DDBJ databases">
        <title>Genomic analysis of the entomopathogenic nematode Steinernema hermaphroditum.</title>
        <authorList>
            <person name="Schwarz E.M."/>
            <person name="Heppert J.K."/>
            <person name="Baniya A."/>
            <person name="Schwartz H.T."/>
            <person name="Tan C.-H."/>
            <person name="Antoshechkin I."/>
            <person name="Sternberg P.W."/>
            <person name="Goodrich-Blair H."/>
            <person name="Dillman A.R."/>
        </authorList>
    </citation>
    <scope>NUCLEOTIDE SEQUENCE</scope>
    <source>
        <strain evidence="1">PS9179</strain>
        <tissue evidence="1">Whole animal</tissue>
    </source>
</reference>
<evidence type="ECO:0000313" key="1">
    <source>
        <dbReference type="EMBL" id="KAK0399577.1"/>
    </source>
</evidence>
<dbReference type="EMBL" id="JAUCMV010000005">
    <property type="protein sequence ID" value="KAK0399577.1"/>
    <property type="molecule type" value="Genomic_DNA"/>
</dbReference>
<name>A0AA39H5F3_9BILA</name>
<comment type="caution">
    <text evidence="1">The sequence shown here is derived from an EMBL/GenBank/DDBJ whole genome shotgun (WGS) entry which is preliminary data.</text>
</comment>
<sequence>MSATSNPVIEISDSLFKQLFTDVLDELSTPILTKARSSTTVIETRQYGVVYELFAYAYRREFWVNDLFRQAFWDIIKDICLSALLSLLIPIMSPNLRAIQIHYEELHRDRHLLQRTLAKRSENYRNQFRICYTGFKIHQFMLRELAKHLKAQSYTSRTKIYYRGRLSERLSRNLSYLTAIEPRIGFGEKRRDISEEDIRPEDLLQLLHRRVPLKAIGIGVFGKDSRSVLDTYKQLYDVMKGLRRKRNRLYMTGSTQQEELEIEETEQLMSDFSILKGDLLYEFAISWLEKIRQRWTARRPRESARRMKTTELCLPHVPAERLNNPNVSASLPQCLQRCLKLSPAESLLRQDVVVLEELLEMLNDRSSDMPPFGVSSLLKILIVRCTTNIYSCIMKAQTSYVAQQQLNDDAMETEQGNQCPPYNLAVA</sequence>
<keyword evidence="2" id="KW-1185">Reference proteome</keyword>
<protein>
    <submittedName>
        <fullName evidence="1">Uncharacterized protein</fullName>
    </submittedName>
</protein>